<feature type="domain" description="EGF-like" evidence="28">
    <location>
        <begin position="1040"/>
        <end position="1075"/>
    </location>
</feature>
<evidence type="ECO:0000259" key="29">
    <source>
        <dbReference type="PROSITE" id="PS50287"/>
    </source>
</evidence>
<dbReference type="SMART" id="SM00181">
    <property type="entry name" value="EGF"/>
    <property type="match status" value="26"/>
</dbReference>
<dbReference type="GO" id="GO:0005813">
    <property type="term" value="C:centrosome"/>
    <property type="evidence" value="ECO:0007669"/>
    <property type="project" value="UniProtKB-SubCell"/>
</dbReference>
<dbReference type="FunFam" id="2.10.25.10:FF:000669">
    <property type="entry name" value="Eyes shut homolog"/>
    <property type="match status" value="1"/>
</dbReference>
<dbReference type="FunFam" id="2.10.25.10:FF:000122">
    <property type="entry name" value="Protein crumbs homolog 2"/>
    <property type="match status" value="1"/>
</dbReference>
<keyword evidence="15" id="KW-0966">Cell projection</keyword>
<feature type="domain" description="Laminin G" evidence="27">
    <location>
        <begin position="2413"/>
        <end position="2603"/>
    </location>
</feature>
<feature type="domain" description="EGF-like" evidence="28">
    <location>
        <begin position="214"/>
        <end position="255"/>
    </location>
</feature>
<feature type="domain" description="EGF-like" evidence="28">
    <location>
        <begin position="1159"/>
        <end position="1195"/>
    </location>
</feature>
<evidence type="ECO:0000256" key="8">
    <source>
        <dbReference type="ARBA" id="ARBA00022536"/>
    </source>
</evidence>
<dbReference type="GeneTree" id="ENSGT00940000163729"/>
<dbReference type="FunFam" id="2.10.25.10:FF:000066">
    <property type="entry name" value="FAT atypical cadherin 4"/>
    <property type="match status" value="1"/>
</dbReference>
<evidence type="ECO:0000256" key="25">
    <source>
        <dbReference type="PROSITE-ProRule" id="PRU00196"/>
    </source>
</evidence>
<feature type="domain" description="EGF-like" evidence="28">
    <location>
        <begin position="807"/>
        <end position="845"/>
    </location>
</feature>
<feature type="domain" description="EGF-like" evidence="28">
    <location>
        <begin position="1077"/>
        <end position="1113"/>
    </location>
</feature>
<dbReference type="FunFam" id="2.10.25.10:FF:000676">
    <property type="entry name" value="Protein eyes shut homolog"/>
    <property type="match status" value="1"/>
</dbReference>
<feature type="disulfide bond" evidence="23">
    <location>
        <begin position="1147"/>
        <end position="1156"/>
    </location>
</feature>
<feature type="disulfide bond" evidence="23">
    <location>
        <begin position="816"/>
        <end position="833"/>
    </location>
</feature>
<dbReference type="GO" id="GO:0009952">
    <property type="term" value="P:anterior/posterior pattern specification"/>
    <property type="evidence" value="ECO:0007669"/>
    <property type="project" value="UniProtKB-ARBA"/>
</dbReference>
<evidence type="ECO:0000256" key="26">
    <source>
        <dbReference type="SAM" id="SignalP"/>
    </source>
</evidence>
<dbReference type="SUPFAM" id="SSF57184">
    <property type="entry name" value="Growth factor receptor domain"/>
    <property type="match status" value="1"/>
</dbReference>
<feature type="disulfide bond" evidence="23">
    <location>
        <begin position="952"/>
        <end position="961"/>
    </location>
</feature>
<evidence type="ECO:0000256" key="16">
    <source>
        <dbReference type="ARBA" id="ARBA00023305"/>
    </source>
</evidence>
<feature type="disulfide bond" evidence="23">
    <location>
        <begin position="914"/>
        <end position="923"/>
    </location>
</feature>
<dbReference type="FunFam" id="2.60.120.200:FF:000190">
    <property type="entry name" value="Protein eyes shut homolog"/>
    <property type="match status" value="1"/>
</dbReference>
<evidence type="ECO:0000256" key="17">
    <source>
        <dbReference type="ARBA" id="ARBA00054937"/>
    </source>
</evidence>
<reference evidence="30 31" key="1">
    <citation type="journal article" date="2020" name="Nat. Commun.">
        <title>Donkey genomes provide new insights into domestication and selection for coat color.</title>
        <authorList>
            <person name="Wang"/>
            <person name="C."/>
            <person name="Li"/>
            <person name="H."/>
            <person name="Guo"/>
            <person name="Y."/>
            <person name="Huang"/>
            <person name="J."/>
            <person name="Sun"/>
            <person name="Y."/>
            <person name="Min"/>
            <person name="J."/>
            <person name="Wang"/>
            <person name="J."/>
            <person name="Fang"/>
            <person name="X."/>
            <person name="Zhao"/>
            <person name="Z."/>
            <person name="Wang"/>
            <person name="S."/>
            <person name="Zhang"/>
            <person name="Y."/>
            <person name="Liu"/>
            <person name="Q."/>
            <person name="Jiang"/>
            <person name="Q."/>
            <person name="Wang"/>
            <person name="X."/>
            <person name="Guo"/>
            <person name="Y."/>
            <person name="Yang"/>
            <person name="C."/>
            <person name="Wang"/>
            <person name="Y."/>
            <person name="Tian"/>
            <person name="F."/>
            <person name="Zhuang"/>
            <person name="G."/>
            <person name="Fan"/>
            <person name="Y."/>
            <person name="Gao"/>
            <person name="Q."/>
            <person name="Li"/>
            <person name="Y."/>
            <person name="Ju"/>
            <person name="Z."/>
            <person name="Li"/>
            <person name="J."/>
            <person name="Li"/>
            <person name="R."/>
            <person name="Hou"/>
            <person name="M."/>
            <person name="Yang"/>
            <person name="G."/>
            <person name="Liu"/>
            <person name="G."/>
            <person name="Liu"/>
            <person name="W."/>
            <person name="Guo"/>
            <person name="J."/>
            <person name="Pan"/>
            <person name="S."/>
            <person name="Fan"/>
            <person name="G."/>
            <person name="Zhang"/>
            <person name="W."/>
            <person name="Zhang"/>
            <person name="R."/>
            <person name="Yu"/>
            <person name="J."/>
            <person name="Zhang"/>
            <person name="X."/>
            <person name="Yin"/>
            <person name="Q."/>
            <person name="Ji"/>
            <person name="C."/>
            <person name="Jin"/>
            <person name="Y."/>
            <person name="Yue"/>
            <person name="G."/>
            <person name="Liu"/>
            <person name="M."/>
            <person name="Xu"/>
            <person name="J."/>
            <person name="Liu"/>
            <person name="S."/>
            <person name="Jordana"/>
            <person name="J."/>
            <person name="Noce"/>
            <person name="A."/>
            <person name="Amills"/>
            <person name="M."/>
            <person name="Wu"/>
            <person name="D.D."/>
            <person name="Li"/>
            <person name="S."/>
            <person name="Zhou"/>
            <person name="X. and Zhong"/>
            <person name="J."/>
        </authorList>
    </citation>
    <scope>NUCLEOTIDE SEQUENCE [LARGE SCALE GENOMIC DNA]</scope>
</reference>
<dbReference type="FunFam" id="2.10.25.10:FF:000779">
    <property type="entry name" value="Eyes shut homolog"/>
    <property type="match status" value="1"/>
</dbReference>
<dbReference type="GO" id="GO:0019904">
    <property type="term" value="F:protein domain specific binding"/>
    <property type="evidence" value="ECO:0007669"/>
    <property type="project" value="UniProtKB-ARBA"/>
</dbReference>
<dbReference type="PROSITE" id="PS01186">
    <property type="entry name" value="EGF_2"/>
    <property type="match status" value="17"/>
</dbReference>
<dbReference type="FunFam" id="2.60.120.200:FF:000183">
    <property type="entry name" value="Protein eyes shut homolog"/>
    <property type="match status" value="1"/>
</dbReference>
<dbReference type="GO" id="GO:0048863">
    <property type="term" value="P:stem cell differentiation"/>
    <property type="evidence" value="ECO:0007669"/>
    <property type="project" value="UniProtKB-ARBA"/>
</dbReference>
<dbReference type="GO" id="GO:0048646">
    <property type="term" value="P:anatomical structure formation involved in morphogenesis"/>
    <property type="evidence" value="ECO:0007669"/>
    <property type="project" value="UniProtKB-ARBA"/>
</dbReference>
<dbReference type="FunFam" id="2.10.25.10:FF:000327">
    <property type="entry name" value="neurogenic locus notch homolog protein 4"/>
    <property type="match status" value="1"/>
</dbReference>
<dbReference type="SMART" id="SM00179">
    <property type="entry name" value="EGF_CA"/>
    <property type="match status" value="19"/>
</dbReference>
<comment type="similarity">
    <text evidence="18">Belongs to the EYS family.</text>
</comment>
<feature type="disulfide bond" evidence="23">
    <location>
        <begin position="1028"/>
        <end position="1037"/>
    </location>
</feature>
<feature type="disulfide bond" evidence="23">
    <location>
        <begin position="2933"/>
        <end position="2942"/>
    </location>
</feature>
<dbReference type="PROSITE" id="PS00022">
    <property type="entry name" value="EGF_1"/>
    <property type="match status" value="22"/>
</dbReference>
<evidence type="ECO:0000256" key="15">
    <source>
        <dbReference type="ARBA" id="ARBA00023273"/>
    </source>
</evidence>
<dbReference type="InterPro" id="IPR051022">
    <property type="entry name" value="Notch_Cell-Fate_Det"/>
</dbReference>
<keyword evidence="8 23" id="KW-0245">EGF-like domain</keyword>
<protein>
    <recommendedName>
        <fullName evidence="19">Protein eyes shut homolog</fullName>
    </recommendedName>
    <alternativeName>
        <fullName evidence="20">Epidermal growth factor-like protein 10</fullName>
    </alternativeName>
    <alternativeName>
        <fullName evidence="21">Epidermal growth factor-like protein 11</fullName>
    </alternativeName>
    <alternativeName>
        <fullName evidence="22">Protein spacemaker homolog</fullName>
    </alternativeName>
</protein>
<dbReference type="InterPro" id="IPR000152">
    <property type="entry name" value="EGF-type_Asp/Asn_hydroxyl_site"/>
</dbReference>
<evidence type="ECO:0000313" key="30">
    <source>
        <dbReference type="Ensembl" id="ENSEASP00005004800.2"/>
    </source>
</evidence>
<feature type="domain" description="Laminin G" evidence="27">
    <location>
        <begin position="1877"/>
        <end position="2057"/>
    </location>
</feature>
<evidence type="ECO:0000256" key="12">
    <source>
        <dbReference type="ARBA" id="ARBA00022837"/>
    </source>
</evidence>
<evidence type="ECO:0000256" key="11">
    <source>
        <dbReference type="ARBA" id="ARBA00022737"/>
    </source>
</evidence>
<keyword evidence="11" id="KW-0677">Repeat</keyword>
<dbReference type="GO" id="GO:0050908">
    <property type="term" value="P:detection of light stimulus involved in visual perception"/>
    <property type="evidence" value="ECO:0007669"/>
    <property type="project" value="Ensembl"/>
</dbReference>
<keyword evidence="14" id="KW-0325">Glycoprotein</keyword>
<dbReference type="InterPro" id="IPR018097">
    <property type="entry name" value="EGF_Ca-bd_CS"/>
</dbReference>
<feature type="disulfide bond" evidence="23">
    <location>
        <begin position="1065"/>
        <end position="1074"/>
    </location>
</feature>
<feature type="disulfide bond" evidence="23">
    <location>
        <begin position="1103"/>
        <end position="1112"/>
    </location>
</feature>
<feature type="disulfide bond" evidence="23">
    <location>
        <begin position="184"/>
        <end position="201"/>
    </location>
</feature>
<dbReference type="SUPFAM" id="SSF57196">
    <property type="entry name" value="EGF/Laminin"/>
    <property type="match status" value="11"/>
</dbReference>
<feature type="disulfide bond" evidence="23">
    <location>
        <begin position="203"/>
        <end position="212"/>
    </location>
</feature>
<feature type="domain" description="EGF-like" evidence="28">
    <location>
        <begin position="370"/>
        <end position="406"/>
    </location>
</feature>
<dbReference type="InterPro" id="IPR001791">
    <property type="entry name" value="Laminin_G"/>
</dbReference>
<dbReference type="PANTHER" id="PTHR24049:SF26">
    <property type="entry name" value="EYES SHUT HOMOLOG"/>
    <property type="match status" value="1"/>
</dbReference>
<dbReference type="FunFam" id="2.60.120.200:FF:000210">
    <property type="entry name" value="Protein eyes shut homolog"/>
    <property type="match status" value="1"/>
</dbReference>
<feature type="domain" description="EGF-like" evidence="28">
    <location>
        <begin position="2604"/>
        <end position="2640"/>
    </location>
</feature>
<evidence type="ECO:0000256" key="3">
    <source>
        <dbReference type="ARBA" id="ARBA00004504"/>
    </source>
</evidence>
<evidence type="ECO:0000256" key="13">
    <source>
        <dbReference type="ARBA" id="ARBA00023157"/>
    </source>
</evidence>
<evidence type="ECO:0000256" key="4">
    <source>
        <dbReference type="ARBA" id="ARBA00004593"/>
    </source>
</evidence>
<feature type="domain" description="Laminin G" evidence="27">
    <location>
        <begin position="2950"/>
        <end position="3137"/>
    </location>
</feature>
<feature type="domain" description="EGF-like" evidence="28">
    <location>
        <begin position="2365"/>
        <end position="2402"/>
    </location>
</feature>
<dbReference type="FunFam" id="2.10.25.10:FF:000747">
    <property type="entry name" value="Protein eyes shut homolog"/>
    <property type="match status" value="1"/>
</dbReference>
<dbReference type="FunFam" id="2.10.25.10:FF:000508">
    <property type="entry name" value="Eyes shut homolog"/>
    <property type="match status" value="1"/>
</dbReference>
<evidence type="ECO:0000256" key="24">
    <source>
        <dbReference type="PROSITE-ProRule" id="PRU00122"/>
    </source>
</evidence>
<keyword evidence="31" id="KW-1185">Reference proteome</keyword>
<feature type="domain" description="EGF-like" evidence="28">
    <location>
        <begin position="769"/>
        <end position="805"/>
    </location>
</feature>
<feature type="signal peptide" evidence="26">
    <location>
        <begin position="1"/>
        <end position="21"/>
    </location>
</feature>
<dbReference type="PROSITE" id="PS50025">
    <property type="entry name" value="LAM_G_DOMAIN"/>
    <property type="match status" value="5"/>
</dbReference>
<evidence type="ECO:0000256" key="6">
    <source>
        <dbReference type="ARBA" id="ARBA00022525"/>
    </source>
</evidence>
<dbReference type="PROSITE" id="PS01187">
    <property type="entry name" value="EGF_CA"/>
    <property type="match status" value="2"/>
</dbReference>
<dbReference type="Pfam" id="PF02210">
    <property type="entry name" value="Laminin_G_2"/>
    <property type="match status" value="5"/>
</dbReference>
<feature type="disulfide bond" evidence="23">
    <location>
        <begin position="2392"/>
        <end position="2401"/>
    </location>
</feature>
<evidence type="ECO:0000256" key="9">
    <source>
        <dbReference type="ARBA" id="ARBA00022606"/>
    </source>
</evidence>
<feature type="domain" description="EGF-like" evidence="28">
    <location>
        <begin position="2642"/>
        <end position="2683"/>
    </location>
</feature>
<keyword evidence="5" id="KW-0963">Cytoplasm</keyword>
<evidence type="ECO:0000256" key="10">
    <source>
        <dbReference type="ARBA" id="ARBA00022729"/>
    </source>
</evidence>
<feature type="disulfide bond" evidence="23">
    <location>
        <begin position="283"/>
        <end position="292"/>
    </location>
</feature>
<feature type="disulfide bond" evidence="24">
    <location>
        <begin position="2841"/>
        <end position="2868"/>
    </location>
</feature>
<feature type="disulfide bond" evidence="23">
    <location>
        <begin position="876"/>
        <end position="885"/>
    </location>
</feature>
<dbReference type="Pfam" id="PF12661">
    <property type="entry name" value="hEGF"/>
    <property type="match status" value="2"/>
</dbReference>
<feature type="domain" description="EGF-like" evidence="28">
    <location>
        <begin position="847"/>
        <end position="886"/>
    </location>
</feature>
<evidence type="ECO:0000256" key="22">
    <source>
        <dbReference type="ARBA" id="ARBA00083015"/>
    </source>
</evidence>
<dbReference type="GO" id="GO:0005930">
    <property type="term" value="C:axoneme"/>
    <property type="evidence" value="ECO:0007669"/>
    <property type="project" value="UniProtKB-SubCell"/>
</dbReference>
<dbReference type="GO" id="GO:0033165">
    <property type="term" value="C:interphotoreceptor matrix"/>
    <property type="evidence" value="ECO:0007669"/>
    <property type="project" value="UniProtKB-SubCell"/>
</dbReference>
<feature type="disulfide bond" evidence="23">
    <location>
        <begin position="2673"/>
        <end position="2682"/>
    </location>
</feature>
<dbReference type="PROSITE" id="PS50287">
    <property type="entry name" value="SRCR_2"/>
    <property type="match status" value="1"/>
</dbReference>
<dbReference type="GO" id="GO:0043403">
    <property type="term" value="P:skeletal muscle tissue regeneration"/>
    <property type="evidence" value="ECO:0007669"/>
    <property type="project" value="Ensembl"/>
</dbReference>
<comment type="caution">
    <text evidence="25">Lacks conserved residue(s) required for the propagation of feature annotation.</text>
</comment>
<evidence type="ECO:0000256" key="2">
    <source>
        <dbReference type="ARBA" id="ARBA00004430"/>
    </source>
</evidence>
<dbReference type="FunFam" id="2.10.25.10:FF:000012">
    <property type="entry name" value="Delta-like protein"/>
    <property type="match status" value="1"/>
</dbReference>
<feature type="domain" description="EGF-like" evidence="28">
    <location>
        <begin position="926"/>
        <end position="962"/>
    </location>
</feature>
<feature type="domain" description="Laminin G" evidence="27">
    <location>
        <begin position="2690"/>
        <end position="2868"/>
    </location>
</feature>
<feature type="domain" description="SRCR" evidence="29">
    <location>
        <begin position="514"/>
        <end position="652"/>
    </location>
</feature>
<name>A0A8C4L7R4_EQUAS</name>
<feature type="domain" description="EGF-like" evidence="28">
    <location>
        <begin position="171"/>
        <end position="213"/>
    </location>
</feature>
<dbReference type="Ensembl" id="ENSEAST00005005259.2">
    <property type="protein sequence ID" value="ENSEASP00005004800.2"/>
    <property type="gene ID" value="ENSEASG00005003602.2"/>
</dbReference>
<feature type="disulfide bond" evidence="23">
    <location>
        <begin position="2630"/>
        <end position="2639"/>
    </location>
</feature>
<dbReference type="Gene3D" id="2.10.25.10">
    <property type="entry name" value="Laminin"/>
    <property type="match status" value="23"/>
</dbReference>
<feature type="domain" description="EGF-like" evidence="28">
    <location>
        <begin position="964"/>
        <end position="1000"/>
    </location>
</feature>
<feature type="domain" description="EGF-like" evidence="28">
    <location>
        <begin position="642"/>
        <end position="678"/>
    </location>
</feature>
<feature type="disulfide bond" evidence="23">
    <location>
        <begin position="1185"/>
        <end position="1194"/>
    </location>
</feature>
<accession>A0A8C4L7R4</accession>
<organism evidence="30 31">
    <name type="scientific">Equus asinus</name>
    <name type="common">Donkey</name>
    <name type="synonym">Equus africanus asinus</name>
    <dbReference type="NCBI Taxonomy" id="9793"/>
    <lineage>
        <taxon>Eukaryota</taxon>
        <taxon>Metazoa</taxon>
        <taxon>Chordata</taxon>
        <taxon>Craniata</taxon>
        <taxon>Vertebrata</taxon>
        <taxon>Euteleostomi</taxon>
        <taxon>Mammalia</taxon>
        <taxon>Eutheria</taxon>
        <taxon>Laurasiatheria</taxon>
        <taxon>Perissodactyla</taxon>
        <taxon>Equidae</taxon>
        <taxon>Equus</taxon>
    </lineage>
</organism>
<feature type="domain" description="EGF-like" evidence="28">
    <location>
        <begin position="2869"/>
        <end position="2905"/>
    </location>
</feature>
<reference evidence="30" key="3">
    <citation type="submission" date="2025-09" db="UniProtKB">
        <authorList>
            <consortium name="Ensembl"/>
        </authorList>
    </citation>
    <scope>IDENTIFICATION</scope>
</reference>
<comment type="subcellular location">
    <subcellularLocation>
        <location evidence="3">Cell projection</location>
        <location evidence="3">Cilium</location>
        <location evidence="3">Photoreceptor outer segment</location>
    </subcellularLocation>
    <subcellularLocation>
        <location evidence="2">Cytoplasm</location>
        <location evidence="2">Cytoskeleton</location>
        <location evidence="2">Cilium axoneme</location>
    </subcellularLocation>
    <subcellularLocation>
        <location evidence="1">Cytoplasm</location>
        <location evidence="1">Cytoskeleton</location>
        <location evidence="1">Microtubule organizing center</location>
        <location evidence="1">Centrosome</location>
    </subcellularLocation>
    <subcellularLocation>
        <location evidence="4">Secreted</location>
        <location evidence="4">Extracellular space</location>
        <location evidence="4">Extracellular matrix</location>
        <location evidence="4">Interphotoreceptor matrix</location>
    </subcellularLocation>
</comment>
<feature type="disulfide bond" evidence="23">
    <location>
        <begin position="396"/>
        <end position="405"/>
    </location>
</feature>
<dbReference type="FunFam" id="2.10.25.10:FF:000100">
    <property type="entry name" value="neurogenic locus notch homolog protein 3"/>
    <property type="match status" value="1"/>
</dbReference>
<evidence type="ECO:0000256" key="18">
    <source>
        <dbReference type="ARBA" id="ARBA00061318"/>
    </source>
</evidence>
<feature type="domain" description="EGF-like" evidence="28">
    <location>
        <begin position="888"/>
        <end position="924"/>
    </location>
</feature>
<feature type="domain" description="EGF-like" evidence="28">
    <location>
        <begin position="2906"/>
        <end position="2943"/>
    </location>
</feature>
<keyword evidence="9" id="KW-0716">Sensory transduction</keyword>
<evidence type="ECO:0000256" key="5">
    <source>
        <dbReference type="ARBA" id="ARBA00022490"/>
    </source>
</evidence>
<keyword evidence="6" id="KW-0964">Secreted</keyword>
<dbReference type="FunFam" id="2.10.25.10:FF:000425">
    <property type="entry name" value="Eyes shut homolog"/>
    <property type="match status" value="1"/>
</dbReference>
<evidence type="ECO:0000256" key="14">
    <source>
        <dbReference type="ARBA" id="ARBA00023180"/>
    </source>
</evidence>
<feature type="disulfide bond" evidence="23">
    <location>
        <begin position="337"/>
        <end position="347"/>
    </location>
</feature>
<keyword evidence="16" id="KW-0844">Vision</keyword>
<feature type="disulfide bond" evidence="23">
    <location>
        <begin position="2895"/>
        <end position="2904"/>
    </location>
</feature>
<feature type="disulfide bond" evidence="23">
    <location>
        <begin position="245"/>
        <end position="254"/>
    </location>
</feature>
<evidence type="ECO:0000259" key="28">
    <source>
        <dbReference type="PROSITE" id="PS50026"/>
    </source>
</evidence>
<reference evidence="30" key="2">
    <citation type="submission" date="2025-08" db="UniProtKB">
        <authorList>
            <consortium name="Ensembl"/>
        </authorList>
    </citation>
    <scope>IDENTIFICATION</scope>
</reference>
<feature type="domain" description="EGF-like" evidence="28">
    <location>
        <begin position="257"/>
        <end position="293"/>
    </location>
</feature>
<feature type="chain" id="PRO_5040254985" description="Protein eyes shut homolog" evidence="26">
    <location>
        <begin position="22"/>
        <end position="3137"/>
    </location>
</feature>
<feature type="domain" description="Laminin G" evidence="27">
    <location>
        <begin position="2139"/>
        <end position="2333"/>
    </location>
</feature>
<evidence type="ECO:0000256" key="7">
    <source>
        <dbReference type="ARBA" id="ARBA00022530"/>
    </source>
</evidence>
<evidence type="ECO:0000256" key="20">
    <source>
        <dbReference type="ARBA" id="ARBA00079929"/>
    </source>
</evidence>
<feature type="domain" description="EGF-like" evidence="28">
    <location>
        <begin position="2093"/>
        <end position="2134"/>
    </location>
</feature>
<proteinExistence type="inferred from homology"/>
<feature type="disulfide bond" evidence="23">
    <location>
        <begin position="990"/>
        <end position="999"/>
    </location>
</feature>
<feature type="disulfide bond" evidence="23">
    <location>
        <begin position="1044"/>
        <end position="1054"/>
    </location>
</feature>
<evidence type="ECO:0000256" key="19">
    <source>
        <dbReference type="ARBA" id="ARBA00071756"/>
    </source>
</evidence>
<dbReference type="InterPro" id="IPR000742">
    <property type="entry name" value="EGF"/>
</dbReference>
<dbReference type="GO" id="GO:0016020">
    <property type="term" value="C:membrane"/>
    <property type="evidence" value="ECO:0007669"/>
    <property type="project" value="InterPro"/>
</dbReference>
<dbReference type="FunFam" id="2.60.120.200:FF:000231">
    <property type="entry name" value="Eyes shut homolog"/>
    <property type="match status" value="1"/>
</dbReference>
<dbReference type="InterPro" id="IPR001881">
    <property type="entry name" value="EGF-like_Ca-bd_dom"/>
</dbReference>
<dbReference type="PROSITE" id="PS50026">
    <property type="entry name" value="EGF_3"/>
    <property type="match status" value="23"/>
</dbReference>
<feature type="disulfide bond" evidence="23">
    <location>
        <begin position="358"/>
        <end position="367"/>
    </location>
</feature>
<feature type="domain" description="EGF-like" evidence="28">
    <location>
        <begin position="1002"/>
        <end position="1038"/>
    </location>
</feature>
<dbReference type="FunFam" id="2.10.25.10:FF:000472">
    <property type="entry name" value="Uncharacterized protein, isoform A"/>
    <property type="match status" value="2"/>
</dbReference>
<evidence type="ECO:0000256" key="1">
    <source>
        <dbReference type="ARBA" id="ARBA00004300"/>
    </source>
</evidence>
<dbReference type="InterPro" id="IPR009030">
    <property type="entry name" value="Growth_fac_rcpt_cys_sf"/>
</dbReference>
<dbReference type="FunFam" id="2.10.25.10:FF:000053">
    <property type="entry name" value="Slit guidance ligand 2"/>
    <property type="match status" value="1"/>
</dbReference>
<dbReference type="PROSITE" id="PS00010">
    <property type="entry name" value="ASX_HYDROXYL"/>
    <property type="match status" value="6"/>
</dbReference>
<dbReference type="GO" id="GO:0035282">
    <property type="term" value="P:segmentation"/>
    <property type="evidence" value="ECO:0007669"/>
    <property type="project" value="UniProtKB-ARBA"/>
</dbReference>
<feature type="disulfide bond" evidence="23">
    <location>
        <begin position="2124"/>
        <end position="2133"/>
    </location>
</feature>
<evidence type="ECO:0000256" key="23">
    <source>
        <dbReference type="PROSITE-ProRule" id="PRU00076"/>
    </source>
</evidence>
<dbReference type="CDD" id="cd00110">
    <property type="entry name" value="LamG"/>
    <property type="match status" value="5"/>
</dbReference>
<feature type="domain" description="EGF-like" evidence="28">
    <location>
        <begin position="1120"/>
        <end position="1157"/>
    </location>
</feature>
<keyword evidence="12" id="KW-0106">Calcium</keyword>
<dbReference type="Pfam" id="PF00008">
    <property type="entry name" value="EGF"/>
    <property type="match status" value="9"/>
</dbReference>
<evidence type="ECO:0000313" key="31">
    <source>
        <dbReference type="Proteomes" id="UP000694387"/>
    </source>
</evidence>
<dbReference type="InterPro" id="IPR013320">
    <property type="entry name" value="ConA-like_dom_sf"/>
</dbReference>
<dbReference type="Proteomes" id="UP000694387">
    <property type="component" value="Chromosome 8"/>
</dbReference>
<dbReference type="GO" id="GO:0001750">
    <property type="term" value="C:photoreceptor outer segment"/>
    <property type="evidence" value="ECO:0007669"/>
    <property type="project" value="UniProtKB-SubCell"/>
</dbReference>
<keyword evidence="10 26" id="KW-0732">Signal</keyword>
<keyword evidence="7" id="KW-0272">Extracellular matrix</keyword>
<gene>
    <name evidence="30" type="primary">EYS</name>
</gene>
<dbReference type="SMART" id="SM00282">
    <property type="entry name" value="LamG"/>
    <property type="match status" value="5"/>
</dbReference>
<dbReference type="FunFam" id="2.60.120.200:FF:000218">
    <property type="entry name" value="Protein eyes shut homolog"/>
    <property type="match status" value="1"/>
</dbReference>
<dbReference type="GO" id="GO:0005509">
    <property type="term" value="F:calcium ion binding"/>
    <property type="evidence" value="ECO:0007669"/>
    <property type="project" value="InterPro"/>
</dbReference>
<feature type="disulfide bond" evidence="23">
    <location>
        <begin position="795"/>
        <end position="804"/>
    </location>
</feature>
<dbReference type="InterPro" id="IPR013032">
    <property type="entry name" value="EGF-like_CS"/>
</dbReference>
<dbReference type="Gene3D" id="2.60.120.200">
    <property type="match status" value="5"/>
</dbReference>
<sequence length="3137" mass="345261">MTNKSVMLLSLVVLHSTVINGKMTCKWQLVEEWHTQPSSYVVNWTLSENICTDFYGDCWFGDVNTKMSPLGNQVVPQICPLQIQLGDILVISSEPSLQSPEINLMNVSEASFIDCVQNATTEDQLLFGCKLKGMHTVNSQWLSVGTHYFITVMANGPSLCQLGLRLNVTVKEQFCQEPLHSEFCSGHGKCLSEVWSKVYSCHCQPPFSGKYCQEVDACSHKPCENNGSCINKRGKWNKQGYECICHPPFTGINCSEIIDQCQPYVCFHGNYSNITTNSFICECDEPFSGPFCEESKKYCFSQSFWKEGICQNKSLACIFECPEGFLNQSCETDVNECSVPCQDGADCIDIPNEIMCICSTAFTGKLCKRLQTPHEQFPCKNNATCVKYEKDYHCSCLPGFTGKNCEKVIDHCRLLCVNCQNEGWCFNIIGRFRNACSPECMGNSCWFLKNVCLNHLYPCYCRAASHDICPAKVPHSQFKYVCQLGLTGSECEKCEVAVDPCVFLAANCTEDAVYRNKSEDVDYEQWFLCEGTMEICVNGSLTEEDNKTYWCLCMPRWPGKMFMENTTDYEESGCQHETTHKDEINRSRCSYYLGRIDRFCILDVEDCLGNESISVHGLCLVRLHNCNCSCLQRYERNICEIETEDCKSVPCKNGATGIHSSGYFFCKCVPGFTGTRSETDADETASQPCKNGATCADQPGNYFCQRVAPLKVADGFSCLCSAACVGLRCAQDIDDCILNACEHSSACKDLHLSYQCVYLSSWKGNFYEESNDCKTNPCKNNSTCTDLYNSYRCECTSGWTGQNCSEEINECDSDPCLNGALCHESTIPGQFVCLCPPFFTGKFCQEYRSSCDPLNDPCRNNATCLTLVDGQRYCVCREGFEGEHCEINTNECFSLPCQNYGDCEDGVNSFRCVCRSGFSGPLCEIETNECSSKPCKNNGTCVDLTNRFLCNCEPGYSGSFCELDMNECETSPCPDGENCVNRTGGYKCLCAPGYTGIDCAVSVGDCLSKPCLHDGAWTDGVNHYTCDCQSGFLGTHCETNANDCLSNPCLYGRCLDLINEYQCLCEAGWTGSRCETKINDCTSVSCLNEGICQKSVHGVTCICPSGYTGVYCEMHVDGSAEPEPNLVLCLNGGICVDGAGCTLYCRCLPGFSGQFCEINVNECSSSPCLNGANCEDHINGYICKCQRGWSGDHCEKELDACIPSSCAHGICVGNEPSLGSTCLCIPGFVTCSIGLLCGDERRRITCLPPISARTDTISTQTHTVPAPATSVHSFPRTGAPRLWTTMDTYPVDQGPKQTDIFKHDVFPTTGLAALGTGISFERYLLKHVIAAKELLAKHGLPSSTDVSSSRFLNFGVPGPAQVVWGKTSVPHLPIQASAATPRFFFLDRGERTPYIISSMTDFIFPTQSLLFESDRSVASSATTMSSVISGILGAGVELNRHSLLSHGFLLKTASTGAPPVVSMGAQEGIEEYSAVSLISRREYWRLLSSSMPPISPAKVIISKQVAIVNSSALHRFTTQDSIPSEYQVITEASSNRRLTNIKSQSADSLSELSQTCATCSMTEIKSSHEFSDQVLHSKQSHFYETFWMNSEILASWYALMRTQTITSGHSFSSATEIMPSVAFMEVSSSFPCKKSTKRRISTPSVEDSIALSTNLDANLCLDKTPLSIVPSQTVSSDLLNSDLTSELTEDLSVSENILKLLKIGQYGITMGPTEVLNQDNLLDVHESKGSHKQLKLHTSDRSLDFELNLPSHPETRHSSELKNNLPPYVDSRSDLSEVTSNVAFYTVSATQSLPVQTSFPTSVLVPDWTYYTDYLTLTSDLKQEVRTSSEWSKWELQPSVHDWESPAASQTPAITRSLTLPSLESIPAPHQLMISDFTCVCYYGDSYLEFQDVFLNPQNNISLEFQTSSSYGLLLYMQQDSNSIDGFVTQLFIENGTLKYHFFCAGEAKLKSINTTIKVDDGQKYALLIRQELEPCEAELTILGRTMKASESISHVSGRSLPESGSIFIGGFPDLHGVSQISGPVENFTGCIEVIELNNWRSFIPSKAVKKIHVENCRSQDSPLSAASAFVAPSGVTEGVASTWTSLSAPPAAPSVCQGAVCRNGGTCHPVFLSSGAFSFQCDCPLHFTGRFCEQDAGLFFPSFNGNSYLELPFLKSVLEKEHNRMVTIYLTIKTNTLNGTILYSSEKNFGQQFLHLFLLEGRPTVKYGCGNSQNILTLSANYSINTNVFIPITIRYTIPVGSPGVACMIEMTADGKPPIQKKDTETPHASQAYFESMFLGHVPTNVKIHKKAGPIYGFRGCIRELQVNDKEFFIIDEALRGKNIENCHVPWCAHHLCHNNGTCISDSENWFCECPRLSSGKLCQFATCENNPCGNGATCVPKSGTEIVCLCPYGRSGVLCADAINITQPSFSGTDAFGYTSFLAYSRVPDIGFDYEFHVTFQLANNHSALQNNLIFFTGQKGHGLNGDDFLAVGLRDGRVVYSYNLGSGIASVSSDPLDRSLGIHAVRLGRFLQMGWLKVDDHKNKSIVAPGRLVGLNVFSQFYVGGYNEYTPELLPNGSEFKNGFQGCIFSLRVRTGKNSRFRSLGDPEGRPAAGRSVGQCGASACGSGRCGHGGACVESGGAVHCDCPSGWKGAFCTEMVSTCDPEHDPPHNCSKGATCVPLPHGYTCRCPLGTTGIYCERALSVSDPSFRSHELSWMSFSSFRIRKRTHIQLQFQPLSADGILFYVAQHLKAQSGDFLCISLVNGSVQLRYNLGDRTIILETLQKVNMNGSTWHVIKAGRVGAEGYLDLDGKTVTEKAKAEMNSLDTNTDFYIGGVSSLNLVNPMAIANEPVGFQGCIREVIINNQELQLTELGAKGGSNVGDCDGTACGYNVCRNRGECVVNGTTFSCQCSPPWAGNTCDQSAYCLNNLCLHQSLCVPDQSSSYRCLCTLGWEGRYCENKISFSTAKFMGNSYIKYIDPDYRMRNHHFTTVSLNFSTTETEGLIVWIGKAQNEENDFLAIGLHNQSLKIAVNLGESISVPAIYSNGTFCCNKWHHVIVSQNQTLIKAYLDDNLILSEDIDPHKKFVALNYDGISYLGGFEYGRKVNTVTQEIFKRDFVGKIKDVFFQDSKKIELIKSEGYNVYNGDEQNVTR</sequence>
<dbReference type="CDD" id="cd00054">
    <property type="entry name" value="EGF_CA"/>
    <property type="match status" value="14"/>
</dbReference>
<dbReference type="InterPro" id="IPR001190">
    <property type="entry name" value="SRCR"/>
</dbReference>
<dbReference type="PANTHER" id="PTHR24049">
    <property type="entry name" value="CRUMBS FAMILY MEMBER"/>
    <property type="match status" value="1"/>
</dbReference>
<comment type="function">
    <text evidence="17">Required to maintain the integrity of photoreceptor cells. Specifically required for normal morphology of the photoreceptor ciliary pocket, and might thus facilitate protein trafficking between the photoreceptor inner and outer segments via the transition zone.</text>
</comment>
<dbReference type="GO" id="GO:0030097">
    <property type="term" value="P:hemopoiesis"/>
    <property type="evidence" value="ECO:0007669"/>
    <property type="project" value="UniProtKB-ARBA"/>
</dbReference>
<evidence type="ECO:0000256" key="21">
    <source>
        <dbReference type="ARBA" id="ARBA00079930"/>
    </source>
</evidence>
<feature type="disulfide bond" evidence="23">
    <location>
        <begin position="835"/>
        <end position="844"/>
    </location>
</feature>
<keyword evidence="13 23" id="KW-1015">Disulfide bond</keyword>
<dbReference type="FunFam" id="2.10.25.10:FF:000591">
    <property type="entry name" value="Protein eyes shut homolog"/>
    <property type="match status" value="1"/>
</dbReference>
<feature type="domain" description="EGF-like" evidence="28">
    <location>
        <begin position="333"/>
        <end position="368"/>
    </location>
</feature>
<dbReference type="SUPFAM" id="SSF49899">
    <property type="entry name" value="Concanavalin A-like lectins/glucanases"/>
    <property type="match status" value="5"/>
</dbReference>
<evidence type="ECO:0000259" key="27">
    <source>
        <dbReference type="PROSITE" id="PS50025"/>
    </source>
</evidence>